<dbReference type="EMBL" id="RIBY02002345">
    <property type="protein sequence ID" value="KAH9818584.1"/>
    <property type="molecule type" value="Genomic_DNA"/>
</dbReference>
<proteinExistence type="predicted"/>
<dbReference type="OrthoDB" id="10392971at2759"/>
<accession>A0A9W7VZ85</accession>
<feature type="region of interest" description="Disordered" evidence="2">
    <location>
        <begin position="1"/>
        <end position="20"/>
    </location>
</feature>
<evidence type="ECO:0000256" key="2">
    <source>
        <dbReference type="SAM" id="MobiDB-lite"/>
    </source>
</evidence>
<feature type="compositionally biased region" description="Polar residues" evidence="2">
    <location>
        <begin position="1"/>
        <end position="10"/>
    </location>
</feature>
<feature type="coiled-coil region" evidence="1">
    <location>
        <begin position="416"/>
        <end position="450"/>
    </location>
</feature>
<feature type="region of interest" description="Disordered" evidence="2">
    <location>
        <begin position="379"/>
        <end position="401"/>
    </location>
</feature>
<feature type="coiled-coil region" evidence="1">
    <location>
        <begin position="50"/>
        <end position="121"/>
    </location>
</feature>
<gene>
    <name evidence="3" type="ORF">Tdes44962_MAKER05349</name>
</gene>
<name>A0A9W7VZ85_9PEZI</name>
<protein>
    <submittedName>
        <fullName evidence="3">Uncharacterized protein</fullName>
    </submittedName>
</protein>
<comment type="caution">
    <text evidence="3">The sequence shown here is derived from an EMBL/GenBank/DDBJ whole genome shotgun (WGS) entry which is preliminary data.</text>
</comment>
<reference evidence="3 4" key="1">
    <citation type="journal article" date="2018" name="IMA Fungus">
        <title>IMA Genome-F 10: Nine draft genome sequences of Claviceps purpurea s.lat., including C. arundinis, C. humidiphila, and C. cf. spartinae, pseudomolecules for the pitch canker pathogen Fusarium circinatum, draft genome of Davidsoniella eucalypti, Grosmannia galeiformis, Quambalaria eucalypti, and Teratosphaeria destructans.</title>
        <authorList>
            <person name="Wingfield B.D."/>
            <person name="Liu M."/>
            <person name="Nguyen H.D."/>
            <person name="Lane F.A."/>
            <person name="Morgan S.W."/>
            <person name="De Vos L."/>
            <person name="Wilken P.M."/>
            <person name="Duong T.A."/>
            <person name="Aylward J."/>
            <person name="Coetzee M.P."/>
            <person name="Dadej K."/>
            <person name="De Beer Z.W."/>
            <person name="Findlay W."/>
            <person name="Havenga M."/>
            <person name="Kolarik M."/>
            <person name="Menzies J.G."/>
            <person name="Naidoo K."/>
            <person name="Pochopski O."/>
            <person name="Shoukouhi P."/>
            <person name="Santana Q.C."/>
            <person name="Seifert K.A."/>
            <person name="Soal N."/>
            <person name="Steenkamp E.T."/>
            <person name="Tatham C.T."/>
            <person name="van der Nest M.A."/>
            <person name="Wingfield M.J."/>
        </authorList>
    </citation>
    <scope>NUCLEOTIDE SEQUENCE [LARGE SCALE GENOMIC DNA]</scope>
    <source>
        <strain evidence="3">CMW44962</strain>
    </source>
</reference>
<sequence>MADTDNTSATPGLEHKRKFGEVRTAEEVKRVRTNFQSRLAQDLNVKSERLFEQEKQMKHQQRRIAELEGVVAEQENAIALVRDLTLTAKDDDATRDLVAKLSQTQTELEEAKATVQRLCDQSQIYELAISPPNEAARIAMETQAQTYLNLVQALKGEVAGRDAYIDQIEGGKARDSQYIRHLENDVACRTAEVRRHGNAAKTGDYPARLNKAPNQVAGEVVPLHKRNAGLIHENDCLKRGLLKRDAEIIELKQQLLAEGVRLDDANPEGLQRKLHGVCARVATTKGAGELTKLTPIQEAHVARRIKNEVRGARESLKKEATAEAKAEVSEELQRLQADVKKFRDLVKNEKKKAGDVARRISSEVRGARETTEKDIAQRILREVPHAHRLESRRGDNPASLTPTQHQLVQQLVNVSVETAKNRAEAAEAAVEELKARAHQSEALMKVLTASNEGLLQALEGAKATTVAVEGKLAAAEKRIQEE</sequence>
<evidence type="ECO:0000256" key="1">
    <source>
        <dbReference type="SAM" id="Coils"/>
    </source>
</evidence>
<reference evidence="3 4" key="2">
    <citation type="journal article" date="2021" name="Curr. Genet.">
        <title>Genetic response to nitrogen starvation in the aggressive Eucalyptus foliar pathogen Teratosphaeria destructans.</title>
        <authorList>
            <person name="Havenga M."/>
            <person name="Wingfield B.D."/>
            <person name="Wingfield M.J."/>
            <person name="Dreyer L.L."/>
            <person name="Roets F."/>
            <person name="Aylward J."/>
        </authorList>
    </citation>
    <scope>NUCLEOTIDE SEQUENCE [LARGE SCALE GENOMIC DNA]</scope>
    <source>
        <strain evidence="3">CMW44962</strain>
    </source>
</reference>
<organism evidence="3 4">
    <name type="scientific">Teratosphaeria destructans</name>
    <dbReference type="NCBI Taxonomy" id="418781"/>
    <lineage>
        <taxon>Eukaryota</taxon>
        <taxon>Fungi</taxon>
        <taxon>Dikarya</taxon>
        <taxon>Ascomycota</taxon>
        <taxon>Pezizomycotina</taxon>
        <taxon>Dothideomycetes</taxon>
        <taxon>Dothideomycetidae</taxon>
        <taxon>Mycosphaerellales</taxon>
        <taxon>Teratosphaeriaceae</taxon>
        <taxon>Teratosphaeria</taxon>
    </lineage>
</organism>
<keyword evidence="1" id="KW-0175">Coiled coil</keyword>
<feature type="coiled-coil region" evidence="1">
    <location>
        <begin position="318"/>
        <end position="352"/>
    </location>
</feature>
<dbReference type="Proteomes" id="UP001138500">
    <property type="component" value="Unassembled WGS sequence"/>
</dbReference>
<keyword evidence="4" id="KW-1185">Reference proteome</keyword>
<evidence type="ECO:0000313" key="4">
    <source>
        <dbReference type="Proteomes" id="UP001138500"/>
    </source>
</evidence>
<feature type="compositionally biased region" description="Basic and acidic residues" evidence="2">
    <location>
        <begin position="379"/>
        <end position="395"/>
    </location>
</feature>
<dbReference type="AlphaFoldDB" id="A0A9W7VZ85"/>
<evidence type="ECO:0000313" key="3">
    <source>
        <dbReference type="EMBL" id="KAH9818584.1"/>
    </source>
</evidence>